<dbReference type="EC" id="3.1.4.46" evidence="2"/>
<protein>
    <recommendedName>
        <fullName evidence="2">glycerophosphodiester phosphodiesterase</fullName>
        <ecNumber evidence="2">3.1.4.46</ecNumber>
    </recommendedName>
</protein>
<comment type="catalytic activity">
    <reaction evidence="6">
        <text>a sn-glycero-3-phosphodiester + H2O = an alcohol + sn-glycerol 3-phosphate + H(+)</text>
        <dbReference type="Rhea" id="RHEA:12969"/>
        <dbReference type="ChEBI" id="CHEBI:15377"/>
        <dbReference type="ChEBI" id="CHEBI:15378"/>
        <dbReference type="ChEBI" id="CHEBI:30879"/>
        <dbReference type="ChEBI" id="CHEBI:57597"/>
        <dbReference type="ChEBI" id="CHEBI:83408"/>
        <dbReference type="EC" id="3.1.4.46"/>
    </reaction>
</comment>
<reference evidence="9" key="1">
    <citation type="submission" date="2020-05" db="EMBL/GenBank/DDBJ databases">
        <title>Phylogenomic resolution of chytrid fungi.</title>
        <authorList>
            <person name="Stajich J.E."/>
            <person name="Amses K."/>
            <person name="Simmons R."/>
            <person name="Seto K."/>
            <person name="Myers J."/>
            <person name="Bonds A."/>
            <person name="Quandt C.A."/>
            <person name="Barry K."/>
            <person name="Liu P."/>
            <person name="Grigoriev I."/>
            <person name="Longcore J.E."/>
            <person name="James T.Y."/>
        </authorList>
    </citation>
    <scope>NUCLEOTIDE SEQUENCE</scope>
    <source>
        <strain evidence="9">JEL0318</strain>
    </source>
</reference>
<comment type="similarity">
    <text evidence="1">Belongs to the glycerophosphoryl diester phosphodiesterase family.</text>
</comment>
<dbReference type="GO" id="GO:0006629">
    <property type="term" value="P:lipid metabolic process"/>
    <property type="evidence" value="ECO:0007669"/>
    <property type="project" value="InterPro"/>
</dbReference>
<keyword evidence="3 7" id="KW-0732">Signal</keyword>
<gene>
    <name evidence="9" type="ORF">HK097_007524</name>
</gene>
<evidence type="ECO:0000313" key="10">
    <source>
        <dbReference type="Proteomes" id="UP001212841"/>
    </source>
</evidence>
<evidence type="ECO:0000259" key="8">
    <source>
        <dbReference type="PROSITE" id="PS51704"/>
    </source>
</evidence>
<evidence type="ECO:0000256" key="5">
    <source>
        <dbReference type="ARBA" id="ARBA00022801"/>
    </source>
</evidence>
<keyword evidence="10" id="KW-1185">Reference proteome</keyword>
<dbReference type="FunFam" id="3.20.20.190:FF:000040">
    <property type="entry name" value="Glycerophosphoryl diester phosphodiesterase family protein"/>
    <property type="match status" value="1"/>
</dbReference>
<feature type="chain" id="PRO_5042196927" description="glycerophosphodiester phosphodiesterase" evidence="7">
    <location>
        <begin position="17"/>
        <end position="410"/>
    </location>
</feature>
<dbReference type="SUPFAM" id="SSF51695">
    <property type="entry name" value="PLC-like phosphodiesterases"/>
    <property type="match status" value="1"/>
</dbReference>
<evidence type="ECO:0000256" key="6">
    <source>
        <dbReference type="ARBA" id="ARBA00047512"/>
    </source>
</evidence>
<dbReference type="EMBL" id="JADGJD010000393">
    <property type="protein sequence ID" value="KAJ3051461.1"/>
    <property type="molecule type" value="Genomic_DNA"/>
</dbReference>
<dbReference type="GO" id="GO:0006071">
    <property type="term" value="P:glycerol metabolic process"/>
    <property type="evidence" value="ECO:0007669"/>
    <property type="project" value="UniProtKB-KW"/>
</dbReference>
<dbReference type="PANTHER" id="PTHR43620">
    <property type="entry name" value="GLYCEROPHOSPHORYL DIESTER PHOSPHODIESTERASE"/>
    <property type="match status" value="1"/>
</dbReference>
<evidence type="ECO:0000313" key="9">
    <source>
        <dbReference type="EMBL" id="KAJ3051461.1"/>
    </source>
</evidence>
<dbReference type="Proteomes" id="UP001212841">
    <property type="component" value="Unassembled WGS sequence"/>
</dbReference>
<accession>A0AAD5SDE8</accession>
<evidence type="ECO:0000256" key="7">
    <source>
        <dbReference type="SAM" id="SignalP"/>
    </source>
</evidence>
<dbReference type="InterPro" id="IPR030395">
    <property type="entry name" value="GP_PDE_dom"/>
</dbReference>
<dbReference type="AlphaFoldDB" id="A0AAD5SDE8"/>
<feature type="domain" description="GP-PDE" evidence="8">
    <location>
        <begin position="61"/>
        <end position="384"/>
    </location>
</feature>
<comment type="caution">
    <text evidence="9">The sequence shown here is derived from an EMBL/GenBank/DDBJ whole genome shotgun (WGS) entry which is preliminary data.</text>
</comment>
<evidence type="ECO:0000256" key="2">
    <source>
        <dbReference type="ARBA" id="ARBA00012247"/>
    </source>
</evidence>
<proteinExistence type="inferred from homology"/>
<name>A0AAD5SDE8_9FUNG</name>
<organism evidence="9 10">
    <name type="scientific">Rhizophlyctis rosea</name>
    <dbReference type="NCBI Taxonomy" id="64517"/>
    <lineage>
        <taxon>Eukaryota</taxon>
        <taxon>Fungi</taxon>
        <taxon>Fungi incertae sedis</taxon>
        <taxon>Chytridiomycota</taxon>
        <taxon>Chytridiomycota incertae sedis</taxon>
        <taxon>Chytridiomycetes</taxon>
        <taxon>Rhizophlyctidales</taxon>
        <taxon>Rhizophlyctidaceae</taxon>
        <taxon>Rhizophlyctis</taxon>
    </lineage>
</organism>
<dbReference type="InterPro" id="IPR017946">
    <property type="entry name" value="PLC-like_Pdiesterase_TIM-brl"/>
</dbReference>
<evidence type="ECO:0000256" key="1">
    <source>
        <dbReference type="ARBA" id="ARBA00007277"/>
    </source>
</evidence>
<keyword evidence="5" id="KW-0378">Hydrolase</keyword>
<sequence length="410" mass="45375">MRVLALTTLAIGLVSAATYPKPKKINVQVGDRPYYLVEDMDAGALKQKLQSCSEKDQRQSDFVIAHRGAPLQYPEHTKESYLAAIRQGAGTIECDVAFTKDKQLVCRHDQCDLHTTTNILAIPSLAAKCTKPFVPANPATGTRASAQCCTSDITLAEFKTLCGKMDGFNPLGTTVAEYMAGTPKFRTDLYSTCGTVLTHAESIKLIDSYGLKFTPELKTPVVQMPYQGTYTQQQYAQQLINEYKKAKIDPSRVFPQSFLIDDIYYWIKAEPKFAKQAVFLDALVDTPAGYVNATARLPQLKKDGFKIVAPAFFALTKLAADNKTIVPSEYAVAATKAGLDIITWSFERSGFLNKGGDYYYQYISKVINNDGDMYTVLDVLAKKVGIRAIFSDWPATVTYYANCMGLMLFN</sequence>
<dbReference type="PROSITE" id="PS51704">
    <property type="entry name" value="GP_PDE"/>
    <property type="match status" value="1"/>
</dbReference>
<dbReference type="GO" id="GO:0008889">
    <property type="term" value="F:glycerophosphodiester phosphodiesterase activity"/>
    <property type="evidence" value="ECO:0007669"/>
    <property type="project" value="UniProtKB-EC"/>
</dbReference>
<keyword evidence="4" id="KW-0319">Glycerol metabolism</keyword>
<dbReference type="Gene3D" id="3.20.20.190">
    <property type="entry name" value="Phosphatidylinositol (PI) phosphodiesterase"/>
    <property type="match status" value="1"/>
</dbReference>
<dbReference type="PANTHER" id="PTHR43620:SF7">
    <property type="entry name" value="GLYCEROPHOSPHODIESTER PHOSPHODIESTERASE GDPD5-RELATED"/>
    <property type="match status" value="1"/>
</dbReference>
<evidence type="ECO:0000256" key="4">
    <source>
        <dbReference type="ARBA" id="ARBA00022798"/>
    </source>
</evidence>
<feature type="signal peptide" evidence="7">
    <location>
        <begin position="1"/>
        <end position="16"/>
    </location>
</feature>
<dbReference type="Pfam" id="PF03009">
    <property type="entry name" value="GDPD"/>
    <property type="match status" value="1"/>
</dbReference>
<evidence type="ECO:0000256" key="3">
    <source>
        <dbReference type="ARBA" id="ARBA00022729"/>
    </source>
</evidence>